<comment type="caution">
    <text evidence="1">The sequence shown here is derived from an EMBL/GenBank/DDBJ whole genome shotgun (WGS) entry which is preliminary data.</text>
</comment>
<name>A0ACC1QJN7_9HYPO</name>
<organism evidence="1 2">
    <name type="scientific">Lecanicillium saksenae</name>
    <dbReference type="NCBI Taxonomy" id="468837"/>
    <lineage>
        <taxon>Eukaryota</taxon>
        <taxon>Fungi</taxon>
        <taxon>Dikarya</taxon>
        <taxon>Ascomycota</taxon>
        <taxon>Pezizomycotina</taxon>
        <taxon>Sordariomycetes</taxon>
        <taxon>Hypocreomycetidae</taxon>
        <taxon>Hypocreales</taxon>
        <taxon>Cordycipitaceae</taxon>
        <taxon>Lecanicillium</taxon>
    </lineage>
</organism>
<dbReference type="EMBL" id="JANAKD010001395">
    <property type="protein sequence ID" value="KAJ3479895.1"/>
    <property type="molecule type" value="Genomic_DNA"/>
</dbReference>
<accession>A0ACC1QJN7</accession>
<dbReference type="Proteomes" id="UP001148737">
    <property type="component" value="Unassembled WGS sequence"/>
</dbReference>
<evidence type="ECO:0000313" key="2">
    <source>
        <dbReference type="Proteomes" id="UP001148737"/>
    </source>
</evidence>
<proteinExistence type="predicted"/>
<keyword evidence="2" id="KW-1185">Reference proteome</keyword>
<gene>
    <name evidence="1" type="ORF">NLG97_g8204</name>
</gene>
<evidence type="ECO:0000313" key="1">
    <source>
        <dbReference type="EMBL" id="KAJ3479895.1"/>
    </source>
</evidence>
<protein>
    <submittedName>
        <fullName evidence="1">Uncharacterized protein</fullName>
    </submittedName>
</protein>
<sequence length="123" mass="13617">MPGGKIDVYLDFASLFSYVAFADLQANRQKLAANGVTIEYHPVFLGGINVASGMFLRFLPTEDPKLTIFHRQQASVGSPCQGRLPHLRLGPRPAPRRPLARPGPRRPHGLWHDSPAPARHPLH</sequence>
<reference evidence="1" key="1">
    <citation type="submission" date="2022-07" db="EMBL/GenBank/DDBJ databases">
        <title>Genome Sequence of Lecanicillium saksenae.</title>
        <authorList>
            <person name="Buettner E."/>
        </authorList>
    </citation>
    <scope>NUCLEOTIDE SEQUENCE</scope>
    <source>
        <strain evidence="1">VT-O1</strain>
    </source>
</reference>